<keyword evidence="6" id="KW-0966">Cell projection</keyword>
<dbReference type="Pfam" id="PF12945">
    <property type="entry name" value="PilZNR"/>
    <property type="match status" value="1"/>
</dbReference>
<organism evidence="6 7">
    <name type="scientific">Pleionea mediterranea</name>
    <dbReference type="NCBI Taxonomy" id="523701"/>
    <lineage>
        <taxon>Bacteria</taxon>
        <taxon>Pseudomonadati</taxon>
        <taxon>Pseudomonadota</taxon>
        <taxon>Gammaproteobacteria</taxon>
        <taxon>Oceanospirillales</taxon>
        <taxon>Pleioneaceae</taxon>
        <taxon>Pleionea</taxon>
    </lineage>
</organism>
<name>A0A316FXY3_9GAMM</name>
<evidence type="ECO:0000259" key="5">
    <source>
        <dbReference type="Pfam" id="PF12945"/>
    </source>
</evidence>
<dbReference type="GO" id="GO:0000166">
    <property type="term" value="F:nucleotide binding"/>
    <property type="evidence" value="ECO:0007669"/>
    <property type="project" value="UniProtKB-KW"/>
</dbReference>
<keyword evidence="6" id="KW-0282">Flagellum</keyword>
<feature type="region of interest" description="Disordered" evidence="4">
    <location>
        <begin position="182"/>
        <end position="227"/>
    </location>
</feature>
<comment type="caution">
    <text evidence="6">The sequence shown here is derived from an EMBL/GenBank/DDBJ whole genome shotgun (WGS) entry which is preliminary data.</text>
</comment>
<accession>A0A316FXY3</accession>
<proteinExistence type="predicted"/>
<sequence length="267" mass="29886">MRFSDLGLKMGDIMQLQISPDSDARYPVKLIGFLPDCSVIISAPVEKQKKVVFLREDQMVTLRFVVNNVASGFSAKVLVMRTSPSPYIHLAMPKQVEAVEVRSAVRVNCDIAATLTNQTQNTHPARVIVTNLSVLGGRFECREQLALVDDELSLTMTLELDDIQKVVTLDCRVNNKGKLVEQTGEDDVAAKQSAGSESSEPTQQELSPTQQSRKQQSEKTNSAKQETAKDDSGTYWYGFHFVFTDDEDRLLLKAYVYQEILRSLHLL</sequence>
<dbReference type="OrthoDB" id="5735035at2"/>
<dbReference type="Proteomes" id="UP000245790">
    <property type="component" value="Unassembled WGS sequence"/>
</dbReference>
<dbReference type="InterPro" id="IPR009926">
    <property type="entry name" value="T3SS_YcgR_PilZN"/>
</dbReference>
<evidence type="ECO:0000256" key="2">
    <source>
        <dbReference type="ARBA" id="ARBA00022741"/>
    </source>
</evidence>
<evidence type="ECO:0000256" key="1">
    <source>
        <dbReference type="ARBA" id="ARBA00022636"/>
    </source>
</evidence>
<protein>
    <submittedName>
        <fullName evidence="6">Flagellar protein YcgR</fullName>
    </submittedName>
</protein>
<dbReference type="AlphaFoldDB" id="A0A316FXY3"/>
<reference evidence="6 7" key="1">
    <citation type="submission" date="2018-05" db="EMBL/GenBank/DDBJ databases">
        <title>Genomic Encyclopedia of Type Strains, Phase IV (KMG-IV): sequencing the most valuable type-strain genomes for metagenomic binning, comparative biology and taxonomic classification.</title>
        <authorList>
            <person name="Goeker M."/>
        </authorList>
    </citation>
    <scope>NUCLEOTIDE SEQUENCE [LARGE SCALE GENOMIC DNA]</scope>
    <source>
        <strain evidence="6 7">DSM 25350</strain>
    </source>
</reference>
<dbReference type="SUPFAM" id="SSF141371">
    <property type="entry name" value="PilZ domain-like"/>
    <property type="match status" value="1"/>
</dbReference>
<dbReference type="Gene3D" id="2.40.10.220">
    <property type="entry name" value="predicted glycosyltransferase like domains"/>
    <property type="match status" value="1"/>
</dbReference>
<keyword evidence="2" id="KW-0547">Nucleotide-binding</keyword>
<evidence type="ECO:0000313" key="6">
    <source>
        <dbReference type="EMBL" id="PWK53273.1"/>
    </source>
</evidence>
<keyword evidence="6" id="KW-0969">Cilium</keyword>
<evidence type="ECO:0000256" key="4">
    <source>
        <dbReference type="SAM" id="MobiDB-lite"/>
    </source>
</evidence>
<keyword evidence="1" id="KW-0973">c-di-GMP</keyword>
<evidence type="ECO:0000256" key="3">
    <source>
        <dbReference type="ARBA" id="ARBA00023143"/>
    </source>
</evidence>
<evidence type="ECO:0000313" key="7">
    <source>
        <dbReference type="Proteomes" id="UP000245790"/>
    </source>
</evidence>
<feature type="compositionally biased region" description="Polar residues" evidence="4">
    <location>
        <begin position="193"/>
        <end position="225"/>
    </location>
</feature>
<keyword evidence="3" id="KW-0975">Bacterial flagellum</keyword>
<feature type="domain" description="Type III secretion system flagellar brake protein YcgR PilZN" evidence="5">
    <location>
        <begin position="9"/>
        <end position="93"/>
    </location>
</feature>
<dbReference type="EMBL" id="QGGU01000003">
    <property type="protein sequence ID" value="PWK53273.1"/>
    <property type="molecule type" value="Genomic_DNA"/>
</dbReference>
<dbReference type="RefSeq" id="WP_109762401.1">
    <property type="nucleotide sequence ID" value="NZ_QGGU01000003.1"/>
</dbReference>
<dbReference type="Gene3D" id="2.30.110.10">
    <property type="entry name" value="Electron Transport, Fmn-binding Protein, Chain A"/>
    <property type="match status" value="1"/>
</dbReference>
<keyword evidence="7" id="KW-1185">Reference proteome</keyword>
<dbReference type="InterPro" id="IPR012349">
    <property type="entry name" value="Split_barrel_FMN-bd"/>
</dbReference>
<gene>
    <name evidence="6" type="ORF">C8D97_103100</name>
</gene>